<feature type="non-terminal residue" evidence="1">
    <location>
        <position position="118"/>
    </location>
</feature>
<evidence type="ECO:0000313" key="2">
    <source>
        <dbReference type="Proteomes" id="UP001165960"/>
    </source>
</evidence>
<comment type="caution">
    <text evidence="1">The sequence shown here is derived from an EMBL/GenBank/DDBJ whole genome shotgun (WGS) entry which is preliminary data.</text>
</comment>
<evidence type="ECO:0000313" key="1">
    <source>
        <dbReference type="EMBL" id="KAJ9074944.1"/>
    </source>
</evidence>
<sequence>MASTCCPQNHLYLAWWPQLAFQTLIFTISTPWTSLPATPSLPQGPASNPHDRTPSPLPEAHLVQVSSKLGPFYITMPGLANQAVPHTSGWGLWCQRLVRITPIICIVFQARPATPLGG</sequence>
<keyword evidence="2" id="KW-1185">Reference proteome</keyword>
<organism evidence="1 2">
    <name type="scientific">Entomophthora muscae</name>
    <dbReference type="NCBI Taxonomy" id="34485"/>
    <lineage>
        <taxon>Eukaryota</taxon>
        <taxon>Fungi</taxon>
        <taxon>Fungi incertae sedis</taxon>
        <taxon>Zoopagomycota</taxon>
        <taxon>Entomophthoromycotina</taxon>
        <taxon>Entomophthoromycetes</taxon>
        <taxon>Entomophthorales</taxon>
        <taxon>Entomophthoraceae</taxon>
        <taxon>Entomophthora</taxon>
    </lineage>
</organism>
<protein>
    <submittedName>
        <fullName evidence="1">Uncharacterized protein</fullName>
    </submittedName>
</protein>
<dbReference type="EMBL" id="QTSX02002843">
    <property type="protein sequence ID" value="KAJ9074944.1"/>
    <property type="molecule type" value="Genomic_DNA"/>
</dbReference>
<gene>
    <name evidence="1" type="ORF">DSO57_1001418</name>
</gene>
<dbReference type="Proteomes" id="UP001165960">
    <property type="component" value="Unassembled WGS sequence"/>
</dbReference>
<accession>A0ACC2TJU0</accession>
<proteinExistence type="predicted"/>
<name>A0ACC2TJU0_9FUNG</name>
<reference evidence="1" key="1">
    <citation type="submission" date="2022-04" db="EMBL/GenBank/DDBJ databases">
        <title>Genome of the entomopathogenic fungus Entomophthora muscae.</title>
        <authorList>
            <person name="Elya C."/>
            <person name="Lovett B.R."/>
            <person name="Lee E."/>
            <person name="Macias A.M."/>
            <person name="Hajek A.E."/>
            <person name="De Bivort B.L."/>
            <person name="Kasson M.T."/>
            <person name="De Fine Licht H.H."/>
            <person name="Stajich J.E."/>
        </authorList>
    </citation>
    <scope>NUCLEOTIDE SEQUENCE</scope>
    <source>
        <strain evidence="1">Berkeley</strain>
    </source>
</reference>